<dbReference type="GO" id="GO:0003723">
    <property type="term" value="F:RNA binding"/>
    <property type="evidence" value="ECO:0007669"/>
    <property type="project" value="UniProtKB-KW"/>
</dbReference>
<evidence type="ECO:0000256" key="6">
    <source>
        <dbReference type="SAM" id="MobiDB-lite"/>
    </source>
</evidence>
<dbReference type="SUPFAM" id="SSF81891">
    <property type="entry name" value="Poly A polymerase C-terminal region-like"/>
    <property type="match status" value="1"/>
</dbReference>
<dbReference type="Gene3D" id="3.30.460.10">
    <property type="entry name" value="Beta Polymerase, domain 2"/>
    <property type="match status" value="1"/>
</dbReference>
<evidence type="ECO:0000313" key="10">
    <source>
        <dbReference type="Proteomes" id="UP001216638"/>
    </source>
</evidence>
<evidence type="ECO:0000256" key="2">
    <source>
        <dbReference type="ARBA" id="ARBA00022679"/>
    </source>
</evidence>
<dbReference type="Pfam" id="PF12627">
    <property type="entry name" value="PolyA_pol_RNAbd"/>
    <property type="match status" value="1"/>
</dbReference>
<dbReference type="SUPFAM" id="SSF81301">
    <property type="entry name" value="Nucleotidyltransferase"/>
    <property type="match status" value="1"/>
</dbReference>
<evidence type="ECO:0000256" key="3">
    <source>
        <dbReference type="ARBA" id="ARBA00022741"/>
    </source>
</evidence>
<feature type="compositionally biased region" description="Basic and acidic residues" evidence="6">
    <location>
        <begin position="586"/>
        <end position="595"/>
    </location>
</feature>
<evidence type="ECO:0000259" key="7">
    <source>
        <dbReference type="Pfam" id="PF01743"/>
    </source>
</evidence>
<dbReference type="GO" id="GO:0000166">
    <property type="term" value="F:nucleotide binding"/>
    <property type="evidence" value="ECO:0007669"/>
    <property type="project" value="UniProtKB-KW"/>
</dbReference>
<dbReference type="PANTHER" id="PTHR13734:SF5">
    <property type="entry name" value="CCA TRNA NUCLEOTIDYLTRANSFERASE, MITOCHONDRIAL"/>
    <property type="match status" value="1"/>
</dbReference>
<gene>
    <name evidence="9" type="primary">CCA1</name>
    <name evidence="9" type="ORF">MBRA1_002384</name>
</gene>
<dbReference type="CDD" id="cd05398">
    <property type="entry name" value="NT_ClassII-CCAase"/>
    <property type="match status" value="1"/>
</dbReference>
<comment type="similarity">
    <text evidence="1 5">Belongs to the tRNA nucleotidyltransferase/poly(A) polymerase family.</text>
</comment>
<organism evidence="9 10">
    <name type="scientific">Malassezia brasiliensis</name>
    <dbReference type="NCBI Taxonomy" id="1821822"/>
    <lineage>
        <taxon>Eukaryota</taxon>
        <taxon>Fungi</taxon>
        <taxon>Dikarya</taxon>
        <taxon>Basidiomycota</taxon>
        <taxon>Ustilaginomycotina</taxon>
        <taxon>Malasseziomycetes</taxon>
        <taxon>Malasseziales</taxon>
        <taxon>Malasseziaceae</taxon>
        <taxon>Malassezia</taxon>
    </lineage>
</organism>
<dbReference type="InterPro" id="IPR043519">
    <property type="entry name" value="NT_sf"/>
</dbReference>
<feature type="domain" description="tRNA nucleotidyltransferase/poly(A) polymerase RNA and SrmB- binding" evidence="8">
    <location>
        <begin position="278"/>
        <end position="315"/>
    </location>
</feature>
<keyword evidence="4 5" id="KW-0694">RNA-binding</keyword>
<evidence type="ECO:0000256" key="5">
    <source>
        <dbReference type="RuleBase" id="RU003953"/>
    </source>
</evidence>
<keyword evidence="9" id="KW-0548">Nucleotidyltransferase</keyword>
<evidence type="ECO:0000313" key="9">
    <source>
        <dbReference type="EMBL" id="WFC95730.1"/>
    </source>
</evidence>
<dbReference type="GO" id="GO:0004810">
    <property type="term" value="F:CCA tRNA nucleotidyltransferase activity"/>
    <property type="evidence" value="ECO:0007669"/>
    <property type="project" value="UniProtKB-EC"/>
</dbReference>
<feature type="domain" description="Poly A polymerase head" evidence="7">
    <location>
        <begin position="58"/>
        <end position="214"/>
    </location>
</feature>
<accession>A0AAF0IQ64</accession>
<dbReference type="InterPro" id="IPR002646">
    <property type="entry name" value="PolA_pol_head_dom"/>
</dbReference>
<sequence length="602" mass="66918">MSASITLSPTERVLCALLDATCRWISETNPSVEVDGEARAFAALQKPGLDAPGLGCEARIAGGWVRDKLLQQESHDLDVSLSTLTGYTFALFLRAYLDTDVFRASSLATELAQLAGDSQVAMSQIGKIAANPEQSKNLETATARVFGLELDFVNLRKEEYVGTSRIPIMSFGTPLEDALRRDITVNSLFYNVHTGRVEDWTEMGLADLSAGVVRTPMDPVSTFSDDPLRILRCVRFASRFGYTIHDAIWRCLRGEASPGVAPDEAERTAHLLRDHLRTKVSRERFGIEVDKMLHGPDPLRALQLLSELKLYSVVFLPPNEPNLRYERPDGTPEDPAALDEHAALRTGTLLHDILAQDGRFAVAQRLPKAWLDAVRDNRDTVRLLWFAVALLYVGDTRVPEKKAMVWSGARVVTQGLKLGTKNTKDPLLCFHEAAALLHRPDPGRFPRADERLLTQTSSIGLLLRNPNVTNERLGVDLPGVLLYAFLCDLLPLWHGDALDEDAASAVLNEYTAFWELVEAQKLRTAALARPVLDGNQIAETLACHRALLHRIQPYVVAWQLDHRDDPRPEACASWLRSTWDAGKLVPPDERTPGADKKKRQKQ</sequence>
<feature type="region of interest" description="Disordered" evidence="6">
    <location>
        <begin position="582"/>
        <end position="602"/>
    </location>
</feature>
<dbReference type="GO" id="GO:0052927">
    <property type="term" value="F:CC tRNA cytidylyltransferase activity"/>
    <property type="evidence" value="ECO:0007669"/>
    <property type="project" value="TreeGrafter"/>
</dbReference>
<evidence type="ECO:0000256" key="1">
    <source>
        <dbReference type="ARBA" id="ARBA00007265"/>
    </source>
</evidence>
<dbReference type="Proteomes" id="UP001216638">
    <property type="component" value="Chromosome 3"/>
</dbReference>
<dbReference type="PANTHER" id="PTHR13734">
    <property type="entry name" value="TRNA-NUCLEOTIDYLTRANSFERASE"/>
    <property type="match status" value="1"/>
</dbReference>
<dbReference type="GO" id="GO:0052929">
    <property type="term" value="F:ATP:3'-cytidine-cytidine-tRNA adenylyltransferase activity"/>
    <property type="evidence" value="ECO:0007669"/>
    <property type="project" value="TreeGrafter"/>
</dbReference>
<dbReference type="EMBL" id="CP119953">
    <property type="protein sequence ID" value="WFC95730.1"/>
    <property type="molecule type" value="Genomic_DNA"/>
</dbReference>
<evidence type="ECO:0000259" key="8">
    <source>
        <dbReference type="Pfam" id="PF12627"/>
    </source>
</evidence>
<dbReference type="Gene3D" id="1.10.3090.10">
    <property type="entry name" value="cca-adding enzyme, domain 2"/>
    <property type="match status" value="1"/>
</dbReference>
<dbReference type="GO" id="GO:0001680">
    <property type="term" value="P:tRNA 3'-terminal CCA addition"/>
    <property type="evidence" value="ECO:0007669"/>
    <property type="project" value="TreeGrafter"/>
</dbReference>
<name>A0AAF0IQ64_9BASI</name>
<dbReference type="Pfam" id="PF01743">
    <property type="entry name" value="PolyA_pol"/>
    <property type="match status" value="1"/>
</dbReference>
<dbReference type="AlphaFoldDB" id="A0AAF0IQ64"/>
<reference evidence="9" key="1">
    <citation type="submission" date="2023-03" db="EMBL/GenBank/DDBJ databases">
        <title>Mating type loci evolution in Malassezia.</title>
        <authorList>
            <person name="Coelho M.A."/>
        </authorList>
    </citation>
    <scope>NUCLEOTIDE SEQUENCE</scope>
    <source>
        <strain evidence="9">CBS 14135</strain>
    </source>
</reference>
<keyword evidence="3" id="KW-0547">Nucleotide-binding</keyword>
<dbReference type="InterPro" id="IPR032828">
    <property type="entry name" value="PolyA_RNA-bd"/>
</dbReference>
<keyword evidence="10" id="KW-1185">Reference proteome</keyword>
<evidence type="ECO:0000256" key="4">
    <source>
        <dbReference type="ARBA" id="ARBA00022884"/>
    </source>
</evidence>
<protein>
    <submittedName>
        <fullName evidence="9">CCA tRNA nucleotidyltransferase</fullName>
        <ecNumber evidence="9">2.7.7.72</ecNumber>
    </submittedName>
</protein>
<keyword evidence="2 5" id="KW-0808">Transferase</keyword>
<proteinExistence type="inferred from homology"/>
<dbReference type="EC" id="2.7.7.72" evidence="9"/>